<dbReference type="EMBL" id="JAPDDS010000018">
    <property type="protein sequence ID" value="MCW1887453.1"/>
    <property type="molecule type" value="Genomic_DNA"/>
</dbReference>
<keyword evidence="3" id="KW-0540">Nuclease</keyword>
<keyword evidence="5" id="KW-0378">Hydrolase</keyword>
<evidence type="ECO:0000256" key="4">
    <source>
        <dbReference type="ARBA" id="ARBA00022759"/>
    </source>
</evidence>
<keyword evidence="4" id="KW-0255">Endonuclease</keyword>
<evidence type="ECO:0000256" key="1">
    <source>
        <dbReference type="ARBA" id="ARBA00006620"/>
    </source>
</evidence>
<dbReference type="InterPro" id="IPR038570">
    <property type="entry name" value="HicA_sf"/>
</dbReference>
<keyword evidence="7" id="KW-0346">Stress response</keyword>
<evidence type="ECO:0000313" key="9">
    <source>
        <dbReference type="Proteomes" id="UP001207930"/>
    </source>
</evidence>
<dbReference type="InterPro" id="IPR012933">
    <property type="entry name" value="HicA_mRNA_interferase"/>
</dbReference>
<dbReference type="RefSeq" id="WP_264503408.1">
    <property type="nucleotide sequence ID" value="NZ_JAPDDS010000018.1"/>
</dbReference>
<comment type="similarity">
    <text evidence="1">Belongs to the HicA mRNA interferase family.</text>
</comment>
<evidence type="ECO:0000256" key="6">
    <source>
        <dbReference type="ARBA" id="ARBA00022884"/>
    </source>
</evidence>
<name>A0ABT3FV50_9BACT</name>
<reference evidence="8 9" key="1">
    <citation type="submission" date="2022-10" db="EMBL/GenBank/DDBJ databases">
        <title>Luteolibacter flavescens strain MCCC 1K03193, whole genome shotgun sequencing project.</title>
        <authorList>
            <person name="Zhao G."/>
            <person name="Shen L."/>
        </authorList>
    </citation>
    <scope>NUCLEOTIDE SEQUENCE [LARGE SCALE GENOMIC DNA]</scope>
    <source>
        <strain evidence="8 9">MCCC 1K03193</strain>
    </source>
</reference>
<evidence type="ECO:0000313" key="8">
    <source>
        <dbReference type="EMBL" id="MCW1887453.1"/>
    </source>
</evidence>
<organism evidence="8 9">
    <name type="scientific">Luteolibacter flavescens</name>
    <dbReference type="NCBI Taxonomy" id="1859460"/>
    <lineage>
        <taxon>Bacteria</taxon>
        <taxon>Pseudomonadati</taxon>
        <taxon>Verrucomicrobiota</taxon>
        <taxon>Verrucomicrobiia</taxon>
        <taxon>Verrucomicrobiales</taxon>
        <taxon>Verrucomicrobiaceae</taxon>
        <taxon>Luteolibacter</taxon>
    </lineage>
</organism>
<proteinExistence type="inferred from homology"/>
<evidence type="ECO:0000256" key="2">
    <source>
        <dbReference type="ARBA" id="ARBA00022649"/>
    </source>
</evidence>
<evidence type="ECO:0000256" key="7">
    <source>
        <dbReference type="ARBA" id="ARBA00023016"/>
    </source>
</evidence>
<comment type="caution">
    <text evidence="8">The sequence shown here is derived from an EMBL/GenBank/DDBJ whole genome shotgun (WGS) entry which is preliminary data.</text>
</comment>
<dbReference type="SUPFAM" id="SSF54786">
    <property type="entry name" value="YcfA/nrd intein domain"/>
    <property type="match status" value="1"/>
</dbReference>
<protein>
    <submittedName>
        <fullName evidence="8">Type II toxin-antitoxin system HicA family toxin</fullName>
    </submittedName>
</protein>
<accession>A0ABT3FV50</accession>
<dbReference type="Proteomes" id="UP001207930">
    <property type="component" value="Unassembled WGS sequence"/>
</dbReference>
<keyword evidence="9" id="KW-1185">Reference proteome</keyword>
<evidence type="ECO:0000256" key="5">
    <source>
        <dbReference type="ARBA" id="ARBA00022801"/>
    </source>
</evidence>
<keyword evidence="6" id="KW-0694">RNA-binding</keyword>
<evidence type="ECO:0000256" key="3">
    <source>
        <dbReference type="ARBA" id="ARBA00022722"/>
    </source>
</evidence>
<sequence>MKRADLIKKLTDLGCELIRHGGKHDWYQNMTTKVCQPVPRHREINENLAKSIIKKLS</sequence>
<gene>
    <name evidence="8" type="ORF">OKA04_22145</name>
</gene>
<dbReference type="Pfam" id="PF07927">
    <property type="entry name" value="HicA_toxin"/>
    <property type="match status" value="1"/>
</dbReference>
<dbReference type="Gene3D" id="3.30.920.30">
    <property type="entry name" value="Hypothetical protein"/>
    <property type="match status" value="1"/>
</dbReference>
<keyword evidence="2" id="KW-1277">Toxin-antitoxin system</keyword>